<evidence type="ECO:0000256" key="10">
    <source>
        <dbReference type="SAM" id="SignalP"/>
    </source>
</evidence>
<keyword evidence="4 8" id="KW-0812">Transmembrane</keyword>
<evidence type="ECO:0000259" key="11">
    <source>
        <dbReference type="Pfam" id="PF00593"/>
    </source>
</evidence>
<keyword evidence="10" id="KW-0732">Signal</keyword>
<dbReference type="InterPro" id="IPR000531">
    <property type="entry name" value="Beta-barrel_TonB"/>
</dbReference>
<evidence type="ECO:0000256" key="3">
    <source>
        <dbReference type="ARBA" id="ARBA00022452"/>
    </source>
</evidence>
<evidence type="ECO:0000256" key="4">
    <source>
        <dbReference type="ARBA" id="ARBA00022692"/>
    </source>
</evidence>
<evidence type="ECO:0000256" key="1">
    <source>
        <dbReference type="ARBA" id="ARBA00004571"/>
    </source>
</evidence>
<sequence>MKNKNGIKRALSFLMLCFFFVAVSIGAYAQKTVSGEVKDEGGLPLPGVSVIIKGTTSGTVTGIDGDYSIPNVNDDAVLVFSFVGMESQEVAVGNQTTINVTMNTSTIGLEEVVAIGYGTQKKANLTGSVGVATAERLENRPITSAGQGLQGVIPNLNITIRNGDPTRTADFNVRGMESISGGSPLILIDGVPGNMDKLNPNDIESITVLKDAAAAAVYGARAAFGVILVETKRGKTGKMTVTLATEQSATKPIALVDPVTDPLTAALAWNEANNRTNGTDRFDEDYITGFQRWKDNPTFENEWGVYDGTLRRYGYTNYKDMTIDDFAWQQKYDMNISGATESASYYVSFGYIDKEGWANLPKDKDYMYKRYNVLMKADFKINDWLTMDEQVSWSAEHNDQPHFYNWDTNINSIARVNPNHLVTFPDLPYYLEPGDHDQYEQYIGMYFLSLNALPYWEDGGRDTETEQRLLMKQGVTLTPIEGLRIRGDFSYSTYHRERQDVASKIEGIQNTDLTNIQIGNGFSGTDFIYNYSNYDQYYVANVYGEYTVPGLTDHFVKAMVGYNQEWGRNTYVGARAYTLITPLITDLSATTGTQQTFGSRSHFTLRGLFYRLNYSYKDRYLIEANGRYDGTSRFPTDDRFGFFPSVSFGWRLSNEPFMESASNWLDNLKFRVSYGTLGNQLLVDSNNNPIYYPYISTMGTGTSPYMMSSAGRIPYVSAAGLVSPTLTWETVETRNIGFDITTLNQRFDLSFDYFIRDTKDMLMDVTLPSVLGTSAPQSNAADLRNTGWELAATWRDRIGQDWMYSVTLALSDSKSEITKYDNPSGDISDYYVGQQLGEIWGYVTEGIFQTDAEAEAHADQSQLGANWRAGDIKYMDLNGDGAVNAGSGTLDDPGDRKIIGYNRDRYQFGLNPDIQYKGWTLNLFFQGRLKRDYLPSNGNWNAFYPFNAGHIEKFYLTETWSEDNPNAYFAAPHISTNTKKNIQPQSRYVQDASYIRLKNITLSYYLPDNLVKKVGMSRAQVYLSGMNLWEATGMHKPLDPEQTATVTQEYYFDRVYTLGVKVSF</sequence>
<evidence type="ECO:0000256" key="5">
    <source>
        <dbReference type="ARBA" id="ARBA00023077"/>
    </source>
</evidence>
<dbReference type="Pfam" id="PF00593">
    <property type="entry name" value="TonB_dep_Rec_b-barrel"/>
    <property type="match status" value="1"/>
</dbReference>
<dbReference type="KEGG" id="mcos:GM418_02680"/>
<feature type="chain" id="PRO_5026062694" evidence="10">
    <location>
        <begin position="30"/>
        <end position="1064"/>
    </location>
</feature>
<reference evidence="13 14" key="1">
    <citation type="submission" date="2019-11" db="EMBL/GenBank/DDBJ databases">
        <authorList>
            <person name="Zheng R.K."/>
            <person name="Sun C.M."/>
        </authorList>
    </citation>
    <scope>NUCLEOTIDE SEQUENCE [LARGE SCALE GENOMIC DNA]</scope>
    <source>
        <strain evidence="13 14">WC007</strain>
    </source>
</reference>
<keyword evidence="14" id="KW-1185">Reference proteome</keyword>
<evidence type="ECO:0000313" key="13">
    <source>
        <dbReference type="EMBL" id="QGY42594.1"/>
    </source>
</evidence>
<dbReference type="InterPro" id="IPR023996">
    <property type="entry name" value="TonB-dep_OMP_SusC/RagA"/>
</dbReference>
<evidence type="ECO:0000256" key="6">
    <source>
        <dbReference type="ARBA" id="ARBA00023136"/>
    </source>
</evidence>
<dbReference type="InterPro" id="IPR008969">
    <property type="entry name" value="CarboxyPept-like_regulatory"/>
</dbReference>
<dbReference type="Proteomes" id="UP000428260">
    <property type="component" value="Chromosome"/>
</dbReference>
<dbReference type="NCBIfam" id="TIGR04057">
    <property type="entry name" value="SusC_RagA_signa"/>
    <property type="match status" value="1"/>
</dbReference>
<comment type="subcellular location">
    <subcellularLocation>
        <location evidence="1 8">Cell outer membrane</location>
        <topology evidence="1 8">Multi-pass membrane protein</topology>
    </subcellularLocation>
</comment>
<dbReference type="Gene3D" id="2.60.40.1120">
    <property type="entry name" value="Carboxypeptidase-like, regulatory domain"/>
    <property type="match status" value="1"/>
</dbReference>
<dbReference type="PROSITE" id="PS52016">
    <property type="entry name" value="TONB_DEPENDENT_REC_3"/>
    <property type="match status" value="1"/>
</dbReference>
<dbReference type="InterPro" id="IPR037066">
    <property type="entry name" value="Plug_dom_sf"/>
</dbReference>
<dbReference type="SUPFAM" id="SSF49464">
    <property type="entry name" value="Carboxypeptidase regulatory domain-like"/>
    <property type="match status" value="1"/>
</dbReference>
<dbReference type="Gene3D" id="2.170.130.10">
    <property type="entry name" value="TonB-dependent receptor, plug domain"/>
    <property type="match status" value="1"/>
</dbReference>
<dbReference type="EMBL" id="CP046401">
    <property type="protein sequence ID" value="QGY42594.1"/>
    <property type="molecule type" value="Genomic_DNA"/>
</dbReference>
<dbReference type="Pfam" id="PF07715">
    <property type="entry name" value="Plug"/>
    <property type="match status" value="1"/>
</dbReference>
<dbReference type="InterPro" id="IPR036942">
    <property type="entry name" value="Beta-barrel_TonB_sf"/>
</dbReference>
<name>A0A6I6JY10_9BACT</name>
<dbReference type="Pfam" id="PF13715">
    <property type="entry name" value="CarbopepD_reg_2"/>
    <property type="match status" value="1"/>
</dbReference>
<proteinExistence type="inferred from homology"/>
<keyword evidence="5 9" id="KW-0798">TonB box</keyword>
<dbReference type="AlphaFoldDB" id="A0A6I6JY10"/>
<evidence type="ECO:0000256" key="7">
    <source>
        <dbReference type="ARBA" id="ARBA00023237"/>
    </source>
</evidence>
<dbReference type="RefSeq" id="WP_158862883.1">
    <property type="nucleotide sequence ID" value="NZ_CP046401.1"/>
</dbReference>
<evidence type="ECO:0000256" key="9">
    <source>
        <dbReference type="RuleBase" id="RU003357"/>
    </source>
</evidence>
<gene>
    <name evidence="13" type="ORF">GM418_02680</name>
</gene>
<dbReference type="GO" id="GO:0009279">
    <property type="term" value="C:cell outer membrane"/>
    <property type="evidence" value="ECO:0007669"/>
    <property type="project" value="UniProtKB-SubCell"/>
</dbReference>
<evidence type="ECO:0000256" key="2">
    <source>
        <dbReference type="ARBA" id="ARBA00022448"/>
    </source>
</evidence>
<dbReference type="Gene3D" id="2.40.170.20">
    <property type="entry name" value="TonB-dependent receptor, beta-barrel domain"/>
    <property type="match status" value="1"/>
</dbReference>
<feature type="domain" description="TonB-dependent receptor-like beta-barrel" evidence="11">
    <location>
        <begin position="466"/>
        <end position="901"/>
    </location>
</feature>
<evidence type="ECO:0000313" key="14">
    <source>
        <dbReference type="Proteomes" id="UP000428260"/>
    </source>
</evidence>
<dbReference type="NCBIfam" id="TIGR04056">
    <property type="entry name" value="OMP_RagA_SusC"/>
    <property type="match status" value="1"/>
</dbReference>
<keyword evidence="3 8" id="KW-1134">Transmembrane beta strand</keyword>
<protein>
    <submittedName>
        <fullName evidence="13">SusC/RagA family TonB-linked outer membrane protein</fullName>
    </submittedName>
</protein>
<evidence type="ECO:0000259" key="12">
    <source>
        <dbReference type="Pfam" id="PF07715"/>
    </source>
</evidence>
<organism evidence="13 14">
    <name type="scientific">Maribellus comscasis</name>
    <dbReference type="NCBI Taxonomy" id="2681766"/>
    <lineage>
        <taxon>Bacteria</taxon>
        <taxon>Pseudomonadati</taxon>
        <taxon>Bacteroidota</taxon>
        <taxon>Bacteroidia</taxon>
        <taxon>Marinilabiliales</taxon>
        <taxon>Prolixibacteraceae</taxon>
        <taxon>Maribellus</taxon>
    </lineage>
</organism>
<keyword evidence="2 8" id="KW-0813">Transport</keyword>
<dbReference type="InterPro" id="IPR039426">
    <property type="entry name" value="TonB-dep_rcpt-like"/>
</dbReference>
<accession>A0A6I6JY10</accession>
<evidence type="ECO:0000256" key="8">
    <source>
        <dbReference type="PROSITE-ProRule" id="PRU01360"/>
    </source>
</evidence>
<feature type="domain" description="TonB-dependent receptor plug" evidence="12">
    <location>
        <begin position="122"/>
        <end position="226"/>
    </location>
</feature>
<comment type="similarity">
    <text evidence="8 9">Belongs to the TonB-dependent receptor family.</text>
</comment>
<dbReference type="InterPro" id="IPR012910">
    <property type="entry name" value="Plug_dom"/>
</dbReference>
<keyword evidence="6 8" id="KW-0472">Membrane</keyword>
<feature type="signal peptide" evidence="10">
    <location>
        <begin position="1"/>
        <end position="29"/>
    </location>
</feature>
<dbReference type="InterPro" id="IPR023997">
    <property type="entry name" value="TonB-dep_OMP_SusC/RagA_CS"/>
</dbReference>
<dbReference type="SUPFAM" id="SSF56935">
    <property type="entry name" value="Porins"/>
    <property type="match status" value="1"/>
</dbReference>
<keyword evidence="7 8" id="KW-0998">Cell outer membrane</keyword>